<feature type="compositionally biased region" description="Basic and acidic residues" evidence="5">
    <location>
        <begin position="213"/>
        <end position="222"/>
    </location>
</feature>
<reference evidence="8 9" key="1">
    <citation type="submission" date="2014-04" db="EMBL/GenBank/DDBJ databases">
        <authorList>
            <consortium name="DOE Joint Genome Institute"/>
            <person name="Kuo A."/>
            <person name="Girlanda M."/>
            <person name="Perotto S."/>
            <person name="Kohler A."/>
            <person name="Nagy L.G."/>
            <person name="Floudas D."/>
            <person name="Copeland A."/>
            <person name="Barry K.W."/>
            <person name="Cichocki N."/>
            <person name="Veneault-Fourrey C."/>
            <person name="LaButti K."/>
            <person name="Lindquist E.A."/>
            <person name="Lipzen A."/>
            <person name="Lundell T."/>
            <person name="Morin E."/>
            <person name="Murat C."/>
            <person name="Sun H."/>
            <person name="Tunlid A."/>
            <person name="Henrissat B."/>
            <person name="Grigoriev I.V."/>
            <person name="Hibbett D.S."/>
            <person name="Martin F."/>
            <person name="Nordberg H.P."/>
            <person name="Cantor M.N."/>
            <person name="Hua S.X."/>
        </authorList>
    </citation>
    <scope>NUCLEOTIDE SEQUENCE [LARGE SCALE GENOMIC DNA]</scope>
    <source>
        <strain evidence="8 9">MUT 4182</strain>
    </source>
</reference>
<reference evidence="9" key="2">
    <citation type="submission" date="2015-01" db="EMBL/GenBank/DDBJ databases">
        <title>Evolutionary Origins and Diversification of the Mycorrhizal Mutualists.</title>
        <authorList>
            <consortium name="DOE Joint Genome Institute"/>
            <consortium name="Mycorrhizal Genomics Consortium"/>
            <person name="Kohler A."/>
            <person name="Kuo A."/>
            <person name="Nagy L.G."/>
            <person name="Floudas D."/>
            <person name="Copeland A."/>
            <person name="Barry K.W."/>
            <person name="Cichocki N."/>
            <person name="Veneault-Fourrey C."/>
            <person name="LaButti K."/>
            <person name="Lindquist E.A."/>
            <person name="Lipzen A."/>
            <person name="Lundell T."/>
            <person name="Morin E."/>
            <person name="Murat C."/>
            <person name="Riley R."/>
            <person name="Ohm R."/>
            <person name="Sun H."/>
            <person name="Tunlid A."/>
            <person name="Henrissat B."/>
            <person name="Grigoriev I.V."/>
            <person name="Hibbett D.S."/>
            <person name="Martin F."/>
        </authorList>
    </citation>
    <scope>NUCLEOTIDE SEQUENCE [LARGE SCALE GENOMIC DNA]</scope>
    <source>
        <strain evidence="9">MUT 4182</strain>
    </source>
</reference>
<dbReference type="EMBL" id="KN822942">
    <property type="protein sequence ID" value="KIO34610.1"/>
    <property type="molecule type" value="Genomic_DNA"/>
</dbReference>
<dbReference type="Pfam" id="PF01284">
    <property type="entry name" value="MARVEL"/>
    <property type="match status" value="1"/>
</dbReference>
<evidence type="ECO:0000313" key="8">
    <source>
        <dbReference type="EMBL" id="KIO34610.1"/>
    </source>
</evidence>
<organism evidence="8 9">
    <name type="scientific">Tulasnella calospora MUT 4182</name>
    <dbReference type="NCBI Taxonomy" id="1051891"/>
    <lineage>
        <taxon>Eukaryota</taxon>
        <taxon>Fungi</taxon>
        <taxon>Dikarya</taxon>
        <taxon>Basidiomycota</taxon>
        <taxon>Agaricomycotina</taxon>
        <taxon>Agaricomycetes</taxon>
        <taxon>Cantharellales</taxon>
        <taxon>Tulasnellaceae</taxon>
        <taxon>Tulasnella</taxon>
    </lineage>
</organism>
<keyword evidence="4 6" id="KW-0472">Membrane</keyword>
<evidence type="ECO:0000256" key="2">
    <source>
        <dbReference type="ARBA" id="ARBA00022692"/>
    </source>
</evidence>
<keyword evidence="3 6" id="KW-1133">Transmembrane helix</keyword>
<name>A0A0C3QN72_9AGAM</name>
<evidence type="ECO:0000256" key="6">
    <source>
        <dbReference type="SAM" id="Phobius"/>
    </source>
</evidence>
<comment type="subcellular location">
    <subcellularLocation>
        <location evidence="1">Membrane</location>
        <topology evidence="1">Multi-pass membrane protein</topology>
    </subcellularLocation>
</comment>
<evidence type="ECO:0000313" key="9">
    <source>
        <dbReference type="Proteomes" id="UP000054248"/>
    </source>
</evidence>
<feature type="region of interest" description="Disordered" evidence="5">
    <location>
        <begin position="332"/>
        <end position="354"/>
    </location>
</feature>
<proteinExistence type="predicted"/>
<dbReference type="AlphaFoldDB" id="A0A0C3QN72"/>
<accession>A0A0C3QN72</accession>
<evidence type="ECO:0000256" key="4">
    <source>
        <dbReference type="ARBA" id="ARBA00023136"/>
    </source>
</evidence>
<feature type="transmembrane region" description="Helical" evidence="6">
    <location>
        <begin position="189"/>
        <end position="206"/>
    </location>
</feature>
<feature type="compositionally biased region" description="Low complexity" evidence="5">
    <location>
        <begin position="341"/>
        <end position="354"/>
    </location>
</feature>
<evidence type="ECO:0000256" key="1">
    <source>
        <dbReference type="ARBA" id="ARBA00004141"/>
    </source>
</evidence>
<feature type="region of interest" description="Disordered" evidence="5">
    <location>
        <begin position="213"/>
        <end position="318"/>
    </location>
</feature>
<dbReference type="OrthoDB" id="2218151at2759"/>
<feature type="domain" description="MARVEL" evidence="7">
    <location>
        <begin position="50"/>
        <end position="203"/>
    </location>
</feature>
<feature type="transmembrane region" description="Helical" evidence="6">
    <location>
        <begin position="131"/>
        <end position="153"/>
    </location>
</feature>
<evidence type="ECO:0000259" key="7">
    <source>
        <dbReference type="Pfam" id="PF01284"/>
    </source>
</evidence>
<keyword evidence="9" id="KW-1185">Reference proteome</keyword>
<dbReference type="GO" id="GO:0016020">
    <property type="term" value="C:membrane"/>
    <property type="evidence" value="ECO:0007669"/>
    <property type="project" value="UniProtKB-SubCell"/>
</dbReference>
<dbReference type="InterPro" id="IPR008253">
    <property type="entry name" value="Marvel"/>
</dbReference>
<evidence type="ECO:0000256" key="3">
    <source>
        <dbReference type="ARBA" id="ARBA00022989"/>
    </source>
</evidence>
<dbReference type="STRING" id="1051891.A0A0C3QN72"/>
<feature type="transmembrane region" description="Helical" evidence="6">
    <location>
        <begin position="52"/>
        <end position="77"/>
    </location>
</feature>
<evidence type="ECO:0000256" key="5">
    <source>
        <dbReference type="SAM" id="MobiDB-lite"/>
    </source>
</evidence>
<dbReference type="Proteomes" id="UP000054248">
    <property type="component" value="Unassembled WGS sequence"/>
</dbReference>
<sequence length="354" mass="38596">MPVVDFIKDSAAKWLPQKRQPGIPMPVSSASGGIGNGIASFEDEMPLSKPAIVFYACQIFFSFLAMCCFASVASFQAKWKIGVSGLSGIAIFVAVVGIFLSATMLLVPVIYDRYDKLVRFARAIREDRVHFILSTTGVILFLLISFTTTISAFTQPGCKDAKKDPHQDLGDQFQLELGGWCQTKKAGSIFFWLAFISWGATFTVVLKEWREGKVRGSSRPRDPPFTAPIEHSHEDSEASSYYPPTGERDAMRPLSHIQEEDDEAQSPFNDPPQTRYGAGPPPTLPPVNTGHGRQSMDTYGAFSDPAPSGYLDNPEPVSRTMQYADPYAVVRSSIGPRSPTAGAAGAAPPSYQSH</sequence>
<feature type="transmembrane region" description="Helical" evidence="6">
    <location>
        <begin position="89"/>
        <end position="111"/>
    </location>
</feature>
<protein>
    <recommendedName>
        <fullName evidence="7">MARVEL domain-containing protein</fullName>
    </recommendedName>
</protein>
<dbReference type="HOGENOM" id="CLU_702205_0_0_1"/>
<keyword evidence="2 6" id="KW-0812">Transmembrane</keyword>
<gene>
    <name evidence="8" type="ORF">M407DRAFT_88546</name>
</gene>